<dbReference type="AlphaFoldDB" id="A0A7W8DYR9"/>
<dbReference type="RefSeq" id="WP_184256841.1">
    <property type="nucleotide sequence ID" value="NZ_JACHIH010000009.1"/>
</dbReference>
<reference evidence="1 2" key="1">
    <citation type="submission" date="2020-08" db="EMBL/GenBank/DDBJ databases">
        <title>Genomic Encyclopedia of Type Strains, Phase IV (KMG-IV): sequencing the most valuable type-strain genomes for metagenomic binning, comparative biology and taxonomic classification.</title>
        <authorList>
            <person name="Goeker M."/>
        </authorList>
    </citation>
    <scope>NUCLEOTIDE SEQUENCE [LARGE SCALE GENOMIC DNA]</scope>
    <source>
        <strain evidence="1 2">DSM 12706</strain>
    </source>
</reference>
<dbReference type="EMBL" id="JACHIH010000009">
    <property type="protein sequence ID" value="MBB5047223.1"/>
    <property type="molecule type" value="Genomic_DNA"/>
</dbReference>
<organism evidence="1 2">
    <name type="scientific">Rhodopseudomonas rhenobacensis</name>
    <dbReference type="NCBI Taxonomy" id="87461"/>
    <lineage>
        <taxon>Bacteria</taxon>
        <taxon>Pseudomonadati</taxon>
        <taxon>Pseudomonadota</taxon>
        <taxon>Alphaproteobacteria</taxon>
        <taxon>Hyphomicrobiales</taxon>
        <taxon>Nitrobacteraceae</taxon>
        <taxon>Rhodopseudomonas</taxon>
    </lineage>
</organism>
<evidence type="ECO:0000313" key="1">
    <source>
        <dbReference type="EMBL" id="MBB5047223.1"/>
    </source>
</evidence>
<sequence length="128" mass="13968">MAASVLVEADVEMGRELLKILDAANFPVTGAAWVYYADAGEWRLLIRTPKAERDLLGALREVAGAMDAVGDLRGRIDLTRIKLVPPKDRTLAAMSSVVRVEGISSVRFSRNMINGILIDDALIYRLAA</sequence>
<comment type="caution">
    <text evidence="1">The sequence shown here is derived from an EMBL/GenBank/DDBJ whole genome shotgun (WGS) entry which is preliminary data.</text>
</comment>
<evidence type="ECO:0000313" key="2">
    <source>
        <dbReference type="Proteomes" id="UP000542353"/>
    </source>
</evidence>
<keyword evidence="2" id="KW-1185">Reference proteome</keyword>
<accession>A0A7W8DYR9</accession>
<proteinExistence type="predicted"/>
<name>A0A7W8DYR9_9BRAD</name>
<gene>
    <name evidence="1" type="ORF">HNR60_001975</name>
</gene>
<dbReference type="Proteomes" id="UP000542353">
    <property type="component" value="Unassembled WGS sequence"/>
</dbReference>
<protein>
    <submittedName>
        <fullName evidence="1">Uncharacterized protein</fullName>
    </submittedName>
</protein>